<comment type="function">
    <text evidence="2">Hydrolyzes RNA 2',3'-cyclic phosphodiester to an RNA 2'-phosphomonoester.</text>
</comment>
<gene>
    <name evidence="4" type="ORF">RxyAA322_25140</name>
</gene>
<keyword evidence="5" id="KW-1185">Reference proteome</keyword>
<dbReference type="HAMAP" id="MF_01940">
    <property type="entry name" value="RNA_CPDase"/>
    <property type="match status" value="1"/>
</dbReference>
<dbReference type="EMBL" id="AP019791">
    <property type="protein sequence ID" value="BBL80660.1"/>
    <property type="molecule type" value="Genomic_DNA"/>
</dbReference>
<evidence type="ECO:0000256" key="2">
    <source>
        <dbReference type="HAMAP-Rule" id="MF_01940"/>
    </source>
</evidence>
<reference evidence="4" key="1">
    <citation type="journal article" date="2019" name="Microbiol. Resour. Announc.">
        <title>Complete Genome Sequence of Rubrobacter xylanophilus Strain AA3-22, Isolated from Arima Onsen in Japan.</title>
        <authorList>
            <person name="Tomariguchi N."/>
            <person name="Miyazaki K."/>
        </authorList>
    </citation>
    <scope>NUCLEOTIDE SEQUENCE [LARGE SCALE GENOMIC DNA]</scope>
    <source>
        <strain evidence="4">AA3-22</strain>
    </source>
</reference>
<comment type="similarity">
    <text evidence="2">Belongs to the 2H phosphoesterase superfamily. ThpR family.</text>
</comment>
<dbReference type="EC" id="3.1.4.58" evidence="2"/>
<dbReference type="PANTHER" id="PTHR35561">
    <property type="entry name" value="RNA 2',3'-CYCLIC PHOSPHODIESTERASE"/>
    <property type="match status" value="1"/>
</dbReference>
<evidence type="ECO:0000259" key="3">
    <source>
        <dbReference type="Pfam" id="PF02834"/>
    </source>
</evidence>
<dbReference type="AlphaFoldDB" id="A0A510HKW6"/>
<feature type="active site" description="Proton donor" evidence="2">
    <location>
        <position position="38"/>
    </location>
</feature>
<feature type="domain" description="Phosphoesterase HXTX" evidence="3">
    <location>
        <begin position="8"/>
        <end position="89"/>
    </location>
</feature>
<feature type="short sequence motif" description="HXTX 2" evidence="2">
    <location>
        <begin position="125"/>
        <end position="128"/>
    </location>
</feature>
<evidence type="ECO:0000313" key="4">
    <source>
        <dbReference type="EMBL" id="BBL80660.1"/>
    </source>
</evidence>
<name>A0A510HKW6_9ACTN</name>
<proteinExistence type="inferred from homology"/>
<dbReference type="PANTHER" id="PTHR35561:SF1">
    <property type="entry name" value="RNA 2',3'-CYCLIC PHOSPHODIESTERASE"/>
    <property type="match status" value="1"/>
</dbReference>
<keyword evidence="1 2" id="KW-0378">Hydrolase</keyword>
<protein>
    <recommendedName>
        <fullName evidence="2">RNA 2',3'-cyclic phosphodiesterase</fullName>
        <shortName evidence="2">RNA 2',3'-CPDase</shortName>
        <ecNumber evidence="2">3.1.4.58</ecNumber>
    </recommendedName>
</protein>
<dbReference type="GO" id="GO:0004113">
    <property type="term" value="F:2',3'-cyclic-nucleotide 3'-phosphodiesterase activity"/>
    <property type="evidence" value="ECO:0007669"/>
    <property type="project" value="InterPro"/>
</dbReference>
<dbReference type="InterPro" id="IPR014051">
    <property type="entry name" value="Phosphoesterase_HXTX"/>
</dbReference>
<dbReference type="RefSeq" id="WP_143528648.1">
    <property type="nucleotide sequence ID" value="NZ_AP019791.1"/>
</dbReference>
<dbReference type="NCBIfam" id="TIGR02258">
    <property type="entry name" value="2_5_ligase"/>
    <property type="match status" value="1"/>
</dbReference>
<dbReference type="Proteomes" id="UP000318065">
    <property type="component" value="Chromosome"/>
</dbReference>
<accession>A0A510HKW6</accession>
<evidence type="ECO:0000313" key="5">
    <source>
        <dbReference type="Proteomes" id="UP000318065"/>
    </source>
</evidence>
<feature type="short sequence motif" description="HXTX 1" evidence="2">
    <location>
        <begin position="38"/>
        <end position="41"/>
    </location>
</feature>
<dbReference type="Gene3D" id="3.90.1140.10">
    <property type="entry name" value="Cyclic phosphodiesterase"/>
    <property type="match status" value="1"/>
</dbReference>
<dbReference type="OrthoDB" id="9787070at2"/>
<evidence type="ECO:0000256" key="1">
    <source>
        <dbReference type="ARBA" id="ARBA00022801"/>
    </source>
</evidence>
<dbReference type="InterPro" id="IPR004175">
    <property type="entry name" value="RNA_CPDase"/>
</dbReference>
<dbReference type="Pfam" id="PF02834">
    <property type="entry name" value="LigT_PEase"/>
    <property type="match status" value="2"/>
</dbReference>
<feature type="active site" description="Proton acceptor" evidence="2">
    <location>
        <position position="125"/>
    </location>
</feature>
<dbReference type="InterPro" id="IPR009097">
    <property type="entry name" value="Cyclic_Pdiesterase"/>
</dbReference>
<dbReference type="GO" id="GO:0008664">
    <property type="term" value="F:RNA 2',3'-cyclic 3'-phosphodiesterase activity"/>
    <property type="evidence" value="ECO:0007669"/>
    <property type="project" value="UniProtKB-EC"/>
</dbReference>
<feature type="domain" description="Phosphoesterase HXTX" evidence="3">
    <location>
        <begin position="95"/>
        <end position="169"/>
    </location>
</feature>
<dbReference type="SUPFAM" id="SSF55144">
    <property type="entry name" value="LigT-like"/>
    <property type="match status" value="1"/>
</dbReference>
<comment type="catalytic activity">
    <reaction evidence="2">
        <text>a 3'-end 2',3'-cyclophospho-ribonucleotide-RNA + H2O = a 3'-end 2'-phospho-ribonucleotide-RNA + H(+)</text>
        <dbReference type="Rhea" id="RHEA:11828"/>
        <dbReference type="Rhea" id="RHEA-COMP:10464"/>
        <dbReference type="Rhea" id="RHEA-COMP:17353"/>
        <dbReference type="ChEBI" id="CHEBI:15377"/>
        <dbReference type="ChEBI" id="CHEBI:15378"/>
        <dbReference type="ChEBI" id="CHEBI:83064"/>
        <dbReference type="ChEBI" id="CHEBI:173113"/>
        <dbReference type="EC" id="3.1.4.58"/>
    </reaction>
</comment>
<sequence>MRAFVAILPPREVREALSRAARSLPVIGVRWVRPENIHLTLKFLGEVPEDLIPRMSAALSEVARLEHPFRIEPEGFGAFPSPERARVLWAGIGEGSERLEELAAAVEEALSPLGFERERRPFRAHLTLGRARGRPTRLETVEPDREIPGFTAGALHLMRSAQGPSGVYYESLLEHPFSER</sequence>
<organism evidence="4 5">
    <name type="scientific">Rubrobacter xylanophilus</name>
    <dbReference type="NCBI Taxonomy" id="49319"/>
    <lineage>
        <taxon>Bacteria</taxon>
        <taxon>Bacillati</taxon>
        <taxon>Actinomycetota</taxon>
        <taxon>Rubrobacteria</taxon>
        <taxon>Rubrobacterales</taxon>
        <taxon>Rubrobacteraceae</taxon>
        <taxon>Rubrobacter</taxon>
    </lineage>
</organism>